<evidence type="ECO:0000256" key="1">
    <source>
        <dbReference type="ARBA" id="ARBA00004123"/>
    </source>
</evidence>
<reference evidence="8 9" key="1">
    <citation type="submission" date="2020-08" db="EMBL/GenBank/DDBJ databases">
        <title>Plant Genome Project.</title>
        <authorList>
            <person name="Zhang R.-G."/>
        </authorList>
    </citation>
    <scope>NUCLEOTIDE SEQUENCE [LARGE SCALE GENOMIC DNA]</scope>
    <source>
        <tissue evidence="8">Rhizome</tissue>
    </source>
</reference>
<proteinExistence type="inferred from homology"/>
<comment type="subcellular location">
    <subcellularLocation>
        <location evidence="1">Nucleus</location>
    </subcellularLocation>
</comment>
<name>A0A8J5GFA2_ZINOF</name>
<feature type="compositionally biased region" description="Basic residues" evidence="7">
    <location>
        <begin position="593"/>
        <end position="608"/>
    </location>
</feature>
<dbReference type="InterPro" id="IPR036388">
    <property type="entry name" value="WH-like_DNA-bd_sf"/>
</dbReference>
<dbReference type="GO" id="GO:0006367">
    <property type="term" value="P:transcription initiation at RNA polymerase II promoter"/>
    <property type="evidence" value="ECO:0007669"/>
    <property type="project" value="InterPro"/>
</dbReference>
<dbReference type="GO" id="GO:0003677">
    <property type="term" value="F:DNA binding"/>
    <property type="evidence" value="ECO:0007669"/>
    <property type="project" value="UniProtKB-KW"/>
</dbReference>
<dbReference type="SUPFAM" id="SSF50916">
    <property type="entry name" value="Rap30/74 interaction domains"/>
    <property type="match status" value="1"/>
</dbReference>
<dbReference type="EMBL" id="JACMSC010000009">
    <property type="protein sequence ID" value="KAG6506474.1"/>
    <property type="molecule type" value="Genomic_DNA"/>
</dbReference>
<feature type="region of interest" description="Disordered" evidence="7">
    <location>
        <begin position="587"/>
        <end position="608"/>
    </location>
</feature>
<evidence type="ECO:0000256" key="3">
    <source>
        <dbReference type="ARBA" id="ARBA00023015"/>
    </source>
</evidence>
<keyword evidence="3" id="KW-0805">Transcription regulation</keyword>
<gene>
    <name evidence="8" type="ORF">ZIOFF_031797</name>
</gene>
<dbReference type="PANTHER" id="PTHR10445">
    <property type="entry name" value="GENERAL TRANSCRIPTION FACTOR IIF SUBUNIT 2"/>
    <property type="match status" value="1"/>
</dbReference>
<keyword evidence="6" id="KW-0539">Nucleus</keyword>
<dbReference type="Proteomes" id="UP000734854">
    <property type="component" value="Unassembled WGS sequence"/>
</dbReference>
<keyword evidence="9" id="KW-1185">Reference proteome</keyword>
<organism evidence="8 9">
    <name type="scientific">Zingiber officinale</name>
    <name type="common">Ginger</name>
    <name type="synonym">Amomum zingiber</name>
    <dbReference type="NCBI Taxonomy" id="94328"/>
    <lineage>
        <taxon>Eukaryota</taxon>
        <taxon>Viridiplantae</taxon>
        <taxon>Streptophyta</taxon>
        <taxon>Embryophyta</taxon>
        <taxon>Tracheophyta</taxon>
        <taxon>Spermatophyta</taxon>
        <taxon>Magnoliopsida</taxon>
        <taxon>Liliopsida</taxon>
        <taxon>Zingiberales</taxon>
        <taxon>Zingiberaceae</taxon>
        <taxon>Zingiber</taxon>
    </lineage>
</organism>
<sequence>MVWLASYGRLVEIFSVTRSASPVRSLGRHLHGCAPGIVCSASIHTIDILLITWSLSLRLCARHQPLDVYPDILLIAWSASYGRLDDIFSITYSVTRPARYPMWCSVDYHFTRWAFCRPLGITFCRSLGIVLVVDLPLPSLVSEDAISSLGFTRPPPSWTEAEASTLAAATGEIRWQRSPLAISSASSYPRHDRLLLSPTRMPSRGGCLLSPSPLLSPAETSGHCRCPTSHNRSLSSLLPWLQSPPAAFTTSSHGHSRRWHLASPPPVASGVSHHHGRFQRLWVSPLPPLAASVTLWTAAIWRAQIWGNGGIDPCCKFLTDLEVVKQFRGDRFGAFRMAIHLEFPDRFEVFKDGFSLCFYVLWTVKIQDRFEGIGMVDYTGCVWGHHIMGAGEEDATLSRGPYLFPQVPINWGDRSMEDGRIFLDTTRAELPVWLLKCPPALSRAFQSVASNSSAATSPVVAKIIHTVDLLHLDDPSSEQFTLEMIQTDPNTPRSYKLNMSKDFAPMCVFSKSNQGKISVEGKVECKFDMEPQNLMAYSNLCRDRTNKAAAETRKVKVDTFYFIFYSTFENDHGMFMRPMPGIVVGQLPSSSKEKRKLTQSKRPNAKRVRKDKGEMLNILFKLFERQPNWGLKQLVLETDQPQV</sequence>
<evidence type="ECO:0000256" key="2">
    <source>
        <dbReference type="ARBA" id="ARBA00009543"/>
    </source>
</evidence>
<evidence type="ECO:0000256" key="6">
    <source>
        <dbReference type="ARBA" id="ARBA00023242"/>
    </source>
</evidence>
<dbReference type="InterPro" id="IPR036390">
    <property type="entry name" value="WH_DNA-bd_sf"/>
</dbReference>
<accession>A0A8J5GFA2</accession>
<keyword evidence="5" id="KW-0804">Transcription</keyword>
<dbReference type="InterPro" id="IPR003196">
    <property type="entry name" value="TFIIF_beta"/>
</dbReference>
<evidence type="ECO:0000256" key="5">
    <source>
        <dbReference type="ARBA" id="ARBA00023163"/>
    </source>
</evidence>
<dbReference type="GO" id="GO:0005674">
    <property type="term" value="C:transcription factor TFIIF complex"/>
    <property type="evidence" value="ECO:0007669"/>
    <property type="project" value="InterPro"/>
</dbReference>
<evidence type="ECO:0000313" key="9">
    <source>
        <dbReference type="Proteomes" id="UP000734854"/>
    </source>
</evidence>
<dbReference type="SUPFAM" id="SSF46785">
    <property type="entry name" value="Winged helix' DNA-binding domain"/>
    <property type="match status" value="1"/>
</dbReference>
<dbReference type="PANTHER" id="PTHR10445:SF0">
    <property type="entry name" value="GENERAL TRANSCRIPTION FACTOR IIF SUBUNIT 2"/>
    <property type="match status" value="1"/>
</dbReference>
<comment type="similarity">
    <text evidence="2">Belongs to the TFIIF beta subunit family.</text>
</comment>
<evidence type="ECO:0000256" key="4">
    <source>
        <dbReference type="ARBA" id="ARBA00023125"/>
    </source>
</evidence>
<evidence type="ECO:0000256" key="7">
    <source>
        <dbReference type="SAM" id="MobiDB-lite"/>
    </source>
</evidence>
<comment type="caution">
    <text evidence="8">The sequence shown here is derived from an EMBL/GenBank/DDBJ whole genome shotgun (WGS) entry which is preliminary data.</text>
</comment>
<keyword evidence="4" id="KW-0238">DNA-binding</keyword>
<evidence type="ECO:0000313" key="8">
    <source>
        <dbReference type="EMBL" id="KAG6506474.1"/>
    </source>
</evidence>
<dbReference type="Gene3D" id="1.10.10.10">
    <property type="entry name" value="Winged helix-like DNA-binding domain superfamily/Winged helix DNA-binding domain"/>
    <property type="match status" value="1"/>
</dbReference>
<protein>
    <submittedName>
        <fullName evidence="8">Uncharacterized protein</fullName>
    </submittedName>
</protein>
<dbReference type="InterPro" id="IPR011039">
    <property type="entry name" value="TFIIF_interaction"/>
</dbReference>
<dbReference type="AlphaFoldDB" id="A0A8J5GFA2"/>